<keyword evidence="2" id="KW-0547">Nucleotide-binding</keyword>
<proteinExistence type="inferred from homology"/>
<dbReference type="SUPFAM" id="SSF55166">
    <property type="entry name" value="Hedgehog/DD-peptidase"/>
    <property type="match status" value="1"/>
</dbReference>
<evidence type="ECO:0000313" key="7">
    <source>
        <dbReference type="EMBL" id="SHF52119.1"/>
    </source>
</evidence>
<dbReference type="GO" id="GO:0003998">
    <property type="term" value="F:acylphosphatase activity"/>
    <property type="evidence" value="ECO:0007669"/>
    <property type="project" value="UniProtKB-EC"/>
</dbReference>
<keyword evidence="4" id="KW-0378">Hydrolase</keyword>
<dbReference type="InterPro" id="IPR009045">
    <property type="entry name" value="Zn_M74/Hedgehog-like"/>
</dbReference>
<dbReference type="CDD" id="cd14814">
    <property type="entry name" value="Peptidase_M15"/>
    <property type="match status" value="1"/>
</dbReference>
<organism evidence="7 8">
    <name type="scientific">Lampropedia hyalina DSM 16112</name>
    <dbReference type="NCBI Taxonomy" id="1122156"/>
    <lineage>
        <taxon>Bacteria</taxon>
        <taxon>Pseudomonadati</taxon>
        <taxon>Pseudomonadota</taxon>
        <taxon>Betaproteobacteria</taxon>
        <taxon>Burkholderiales</taxon>
        <taxon>Comamonadaceae</taxon>
        <taxon>Lampropedia</taxon>
    </lineage>
</organism>
<dbReference type="InterPro" id="IPR036565">
    <property type="entry name" value="Mur-like_cat_sf"/>
</dbReference>
<evidence type="ECO:0000313" key="8">
    <source>
        <dbReference type="Proteomes" id="UP000184327"/>
    </source>
</evidence>
<dbReference type="OrthoDB" id="5405713at2"/>
<dbReference type="SUPFAM" id="SSF48208">
    <property type="entry name" value="Six-hairpin glycosidases"/>
    <property type="match status" value="1"/>
</dbReference>
<feature type="active site" evidence="4">
    <location>
        <position position="1665"/>
    </location>
</feature>
<gene>
    <name evidence="7" type="ORF">SAMN02745117_02120</name>
</gene>
<dbReference type="SMART" id="SM00854">
    <property type="entry name" value="PGA_cap"/>
    <property type="match status" value="1"/>
</dbReference>
<dbReference type="InterPro" id="IPR019079">
    <property type="entry name" value="Capsule_synth_CapA"/>
</dbReference>
<dbReference type="InterPro" id="IPR036615">
    <property type="entry name" value="Mur_ligase_C_dom_sf"/>
</dbReference>
<dbReference type="CDD" id="cd07381">
    <property type="entry name" value="MPP_CapA"/>
    <property type="match status" value="1"/>
</dbReference>
<dbReference type="InterPro" id="IPR001792">
    <property type="entry name" value="Acylphosphatase-like_dom"/>
</dbReference>
<dbReference type="SUPFAM" id="SSF53244">
    <property type="entry name" value="MurD-like peptide ligases, peptide-binding domain"/>
    <property type="match status" value="2"/>
</dbReference>
<dbReference type="PANTHER" id="PTHR43024:SF1">
    <property type="entry name" value="UDP-N-ACETYLMURAMOYL-TRIPEPTIDE--D-ALANYL-D-ALANINE LIGASE"/>
    <property type="match status" value="1"/>
</dbReference>
<keyword evidence="3" id="KW-0067">ATP-binding</keyword>
<dbReference type="PANTHER" id="PTHR43024">
    <property type="entry name" value="UDP-N-ACETYLMURAMOYL-TRIPEPTIDE--D-ALANYL-D-ALANINE LIGASE"/>
    <property type="match status" value="1"/>
</dbReference>
<dbReference type="STRING" id="1122156.SAMN02745117_02120"/>
<dbReference type="InterPro" id="IPR036046">
    <property type="entry name" value="Acylphosphatase-like_dom_sf"/>
</dbReference>
<dbReference type="InterPro" id="IPR013221">
    <property type="entry name" value="Mur_ligase_cen"/>
</dbReference>
<evidence type="ECO:0000256" key="1">
    <source>
        <dbReference type="ARBA" id="ARBA00022598"/>
    </source>
</evidence>
<dbReference type="InterPro" id="IPR008928">
    <property type="entry name" value="6-hairpin_glycosidase_sf"/>
</dbReference>
<dbReference type="Gene3D" id="3.30.70.100">
    <property type="match status" value="1"/>
</dbReference>
<dbReference type="PROSITE" id="PS51160">
    <property type="entry name" value="ACYLPHOSPHATASE_3"/>
    <property type="match status" value="1"/>
</dbReference>
<reference evidence="7 8" key="1">
    <citation type="submission" date="2016-11" db="EMBL/GenBank/DDBJ databases">
        <authorList>
            <person name="Jaros S."/>
            <person name="Januszkiewicz K."/>
            <person name="Wedrychowicz H."/>
        </authorList>
    </citation>
    <scope>NUCLEOTIDE SEQUENCE [LARGE SCALE GENOMIC DNA]</scope>
    <source>
        <strain evidence="7 8">DSM 16112</strain>
    </source>
</reference>
<dbReference type="Proteomes" id="UP000184327">
    <property type="component" value="Unassembled WGS sequence"/>
</dbReference>
<evidence type="ECO:0000256" key="5">
    <source>
        <dbReference type="RuleBase" id="RU004168"/>
    </source>
</evidence>
<dbReference type="SUPFAM" id="SSF53623">
    <property type="entry name" value="MurD-like peptide ligases, catalytic domain"/>
    <property type="match status" value="2"/>
</dbReference>
<dbReference type="EMBL" id="FQUZ01000026">
    <property type="protein sequence ID" value="SHF52119.1"/>
    <property type="molecule type" value="Genomic_DNA"/>
</dbReference>
<dbReference type="Gene3D" id="3.30.1380.10">
    <property type="match status" value="1"/>
</dbReference>
<feature type="active site" evidence="4">
    <location>
        <position position="1683"/>
    </location>
</feature>
<evidence type="ECO:0000256" key="3">
    <source>
        <dbReference type="ARBA" id="ARBA00022840"/>
    </source>
</evidence>
<evidence type="ECO:0000256" key="4">
    <source>
        <dbReference type="PROSITE-ProRule" id="PRU00520"/>
    </source>
</evidence>
<comment type="catalytic activity">
    <reaction evidence="4">
        <text>an acyl phosphate + H2O = a carboxylate + phosphate + H(+)</text>
        <dbReference type="Rhea" id="RHEA:14965"/>
        <dbReference type="ChEBI" id="CHEBI:15377"/>
        <dbReference type="ChEBI" id="CHEBI:15378"/>
        <dbReference type="ChEBI" id="CHEBI:29067"/>
        <dbReference type="ChEBI" id="CHEBI:43474"/>
        <dbReference type="ChEBI" id="CHEBI:59918"/>
        <dbReference type="EC" id="3.6.1.7"/>
    </reaction>
</comment>
<dbReference type="InterPro" id="IPR029052">
    <property type="entry name" value="Metallo-depent_PP-like"/>
</dbReference>
<dbReference type="RefSeq" id="WP_084523187.1">
    <property type="nucleotide sequence ID" value="NZ_FQUZ01000026.1"/>
</dbReference>
<dbReference type="Pfam" id="PF02875">
    <property type="entry name" value="Mur_ligase_C"/>
    <property type="match status" value="1"/>
</dbReference>
<dbReference type="Pfam" id="PF00708">
    <property type="entry name" value="Acylphosphatase"/>
    <property type="match status" value="1"/>
</dbReference>
<dbReference type="InterPro" id="IPR003709">
    <property type="entry name" value="VanY-like_core_dom"/>
</dbReference>
<dbReference type="GO" id="GO:0008233">
    <property type="term" value="F:peptidase activity"/>
    <property type="evidence" value="ECO:0007669"/>
    <property type="project" value="InterPro"/>
</dbReference>
<dbReference type="Pfam" id="PF02557">
    <property type="entry name" value="VanY"/>
    <property type="match status" value="1"/>
</dbReference>
<evidence type="ECO:0000259" key="6">
    <source>
        <dbReference type="PROSITE" id="PS51160"/>
    </source>
</evidence>
<name>A0A1M5CBM9_9BURK</name>
<dbReference type="InterPro" id="IPR051046">
    <property type="entry name" value="MurCDEF_CellWall_CoF430Synth"/>
</dbReference>
<sequence>MSLSGLLVHAHDRIQSQFTQQQALMPSGASSIILFFSLCDGQSRAVVRHYRADTLEAAWQQAVQNTQRLASRNKNAFKWLRVDWVREIQPTTWQDLNALLKQTKRNYFRLGLALDAKLDVAFLEQELNANAMLYPGSNKVEAGLNLNNFTVYARRRFGKEVVLDFSPENPVYLFAHDGLFLSDDPQLAALPEGNGPIALPGPGTTQVHWRDSASLNASRRQIKSLNPDQVYTLIDSSANFLASQVQQTGQFIYGHFPCFGREIPTYNALRHASSVYSMLEGWELTRNDALLAAVRRSLIYLTETLIRHYPQPDGTTLAYNVDINGEIKLGANAVSLLALVKYDELTGDTRYRPLMEQLALGIGRMQNAENGSFVHVLHSTDLSLKETFRIVYYDGEAAFGLMRLYGLTRDARWLSIVERAFDYFIRADHWKHHDHWLSYCANELTLYKPQEKYFRFGVQNVAGYLDFILKRETTYPTLLELSMAFEAMLGRIETNHPEMRHVLEGLDIDKFHRALHHRAHYLLNGFFWPEFAMYFAKPESILGSFFIRHHTFRVRIDDIEHYLSGYVAYWKMLKKTASISPPPTPEPGGDQVTNTLPAANSVAVSAPAPSRPVVAWGGDVNLGRRQHYRTAELGPANVLPIPALKDADLSIVNLECVVATQGEQGINKGEGGPYYYRARPEMLQILLESHIDVVTTANNHSGDYGPDALLEQGAWLDAIGIGHAGTGAHREAALTPVLRRAGELNIAIFSIDATQHRYAATDRRPGSAYLPLHDAAAWHAEFAPRITAIRQRAHIVLVAVHWGENLATMPDAAEIAVGHSLIDAGADAVLGASAHVLQGIEIYRDRPIIHDAGDLLFDSVRSTLGDSGIFRLELSHHGVERIVFVPIGIGFGFSEQLSGQAAQTAVRNYAIQCAATASQLIPTADGCGYIELTPPARPFLRKIPAPQATCSPEILSAPIYPELETHQNWTIDTIPADARMEPCKLGPLTLLGCRVSPTTIDRRRMLWVESFWCCDDAVQEDIRLDFRAVPQSPTRMKPWGISMDHDPCDWLMPTSRWKPGTIYRDYYGLRPPYLKDWENVDLQVSVKIVSAIYPTQPVWLPWTVQLAVPGKNQTASSSLNAQDEKPARYSFSSSELEKLTHGHWEYPPEKEIYLDYFVTGAGFVKEPRTCMVCMFYETWLKGTGNSGHYKNIFSDSHISFLNQYNKANLKENVNCLVVQRPIPELSHIPQLVVKDSYQILKTLATAARNKMADNGTIFAVTGAVGKSTTCDLLTRAIRPFSNCIAMTNGHNSRTGVVIWTASLGMFDPAFNQENNLPNTCILEVAGSALWMKSGWAMQAVRPNIAIITHIELTQYGASSKSIEDVAYFKSRICETIYPDGKAVLYREMPLYDKVLEYVKNYGATPCSYGESPDADARLLSYHFNLPTIDQQQTDLTMSVKANILGEEVSYDVGAIGKPVALNSLAALTAAKLAGFDIQASAKALEDFKARDNTLAISTHNNVLVVDCSHNLEIPSILAAFDVLKQSEFSKNGRRIVIMSRIVNMGNIATDFHLKLEEPFNSYGFDKFFIHNPNHEWDKLLPKLPEGLVGGVSTDAKGTVSQFMEYVQEGDSVLLLGASRGCDFGEVLPNILKKLKENFQKIQYKKSAPTATLVSIRGKVQGVGYRNWARRNAKLRALSGWVCNQNDGSVQMLLAGDSDAISDMLAECRKGPDESNVIEVKTESWSGPLTDGFEIINKNPSNPAMDKNMKQSDITATSSDLIFHEIKIPACLKGQQNGKVDARLLEEIRGGFLLAPAAKKWNEMRHSAFLDGVVLMPVNADSTYRNLTQQEKIFLACHDPCEPSNAAIQWNDRHWSLKKNLALAAIPGTSNHGWGLSIDVRLTFYGREKDWLLDHAPIFGFCWEYESEPWHITYFPGDKVTRFWSAHGIEQATPGTWLTKPKSHFLAKRIVALTPDYQPGDVVVLANGTSGLGIQPDDLVKLPAPPAAIITSLEHDNIPEPLTSKATPIYQVKSSKTALYHLAHFSRSQFKGKLIGITGTSGKTSTTSMLFKALLDLEKDTQISRGGNVSAAIAKSLRGMPWDADFYVVEIEQSTIDISSLVARPDVAIITSIGPGHLEKHKNTIGVAKRKAMIFDGMADGSIAIICHDTEHSDILINKAKDQRLRIYTYGQHTDATIRLLNWDEAEQQALVATPVGSLHFHMPVEGLHMVQNAMACIATALALELDAEKLVKSFSTFKPVKGRGVVHVLQRDNGGSFTVIDESYNANPLSMKAAIDASNARFRNGEYQRHVLILGDMLELGADEVAYHAALADALKKQPADVLVLCGPLMAHLAAKLRESGSSCVIEAFQSVEQVIEWTEAHLHDGDLVLVKSSNGTGLHRLVEELVRKGK</sequence>
<accession>A0A1M5CBM9</accession>
<dbReference type="GO" id="GO:0005975">
    <property type="term" value="P:carbohydrate metabolic process"/>
    <property type="evidence" value="ECO:0007669"/>
    <property type="project" value="InterPro"/>
</dbReference>
<dbReference type="EC" id="3.6.1.7" evidence="4"/>
<protein>
    <recommendedName>
        <fullName evidence="4">acylphosphatase</fullName>
        <ecNumber evidence="4">3.6.1.7</ecNumber>
    </recommendedName>
</protein>
<dbReference type="Pfam" id="PF08245">
    <property type="entry name" value="Mur_ligase_M"/>
    <property type="match status" value="2"/>
</dbReference>
<dbReference type="Gene3D" id="3.40.1190.10">
    <property type="entry name" value="Mur-like, catalytic domain"/>
    <property type="match status" value="2"/>
</dbReference>
<dbReference type="Gene3D" id="3.90.190.20">
    <property type="entry name" value="Mur ligase, C-terminal domain"/>
    <property type="match status" value="2"/>
</dbReference>
<keyword evidence="1" id="KW-0436">Ligase</keyword>
<dbReference type="SUPFAM" id="SSF56300">
    <property type="entry name" value="Metallo-dependent phosphatases"/>
    <property type="match status" value="1"/>
</dbReference>
<evidence type="ECO:0000256" key="2">
    <source>
        <dbReference type="ARBA" id="ARBA00022741"/>
    </source>
</evidence>
<feature type="domain" description="Acylphosphatase-like" evidence="6">
    <location>
        <begin position="1650"/>
        <end position="1736"/>
    </location>
</feature>
<keyword evidence="8" id="KW-1185">Reference proteome</keyword>
<dbReference type="SUPFAM" id="SSF54975">
    <property type="entry name" value="Acylphosphatase/BLUF domain-like"/>
    <property type="match status" value="1"/>
</dbReference>
<dbReference type="GO" id="GO:0005524">
    <property type="term" value="F:ATP binding"/>
    <property type="evidence" value="ECO:0007669"/>
    <property type="project" value="UniProtKB-KW"/>
</dbReference>
<dbReference type="InterPro" id="IPR004101">
    <property type="entry name" value="Mur_ligase_C"/>
</dbReference>
<comment type="similarity">
    <text evidence="5">Belongs to the acylphosphatase family.</text>
</comment>
<dbReference type="Pfam" id="PF09587">
    <property type="entry name" value="PGA_cap"/>
    <property type="match status" value="1"/>
</dbReference>
<dbReference type="GO" id="GO:0006508">
    <property type="term" value="P:proteolysis"/>
    <property type="evidence" value="ECO:0007669"/>
    <property type="project" value="InterPro"/>
</dbReference>
<dbReference type="GO" id="GO:0016881">
    <property type="term" value="F:acid-amino acid ligase activity"/>
    <property type="evidence" value="ECO:0007669"/>
    <property type="project" value="InterPro"/>
</dbReference>
<dbReference type="Gene3D" id="3.60.21.10">
    <property type="match status" value="1"/>
</dbReference>